<dbReference type="InterPro" id="IPR013766">
    <property type="entry name" value="Thioredoxin_domain"/>
</dbReference>
<dbReference type="InterPro" id="IPR000866">
    <property type="entry name" value="AhpC/TSA"/>
</dbReference>
<dbReference type="PROSITE" id="PS00194">
    <property type="entry name" value="THIOREDOXIN_1"/>
    <property type="match status" value="1"/>
</dbReference>
<accession>I0HCF1</accession>
<dbReference type="InterPro" id="IPR017937">
    <property type="entry name" value="Thioredoxin_CS"/>
</dbReference>
<dbReference type="AlphaFoldDB" id="I0HCF1"/>
<dbReference type="PATRIC" id="fig|512565.3.peg.5463"/>
<evidence type="ECO:0000313" key="3">
    <source>
        <dbReference type="Proteomes" id="UP000007882"/>
    </source>
</evidence>
<dbReference type="Proteomes" id="UP000007882">
    <property type="component" value="Chromosome"/>
</dbReference>
<dbReference type="EMBL" id="AP012319">
    <property type="protein sequence ID" value="BAL90688.1"/>
    <property type="molecule type" value="Genomic_DNA"/>
</dbReference>
<dbReference type="PANTHER" id="PTHR42852">
    <property type="entry name" value="THIOL:DISULFIDE INTERCHANGE PROTEIN DSBE"/>
    <property type="match status" value="1"/>
</dbReference>
<feature type="domain" description="Thioredoxin" evidence="1">
    <location>
        <begin position="19"/>
        <end position="165"/>
    </location>
</feature>
<gene>
    <name evidence="2" type="ordered locus">AMIS_54680</name>
</gene>
<keyword evidence="3" id="KW-1185">Reference proteome</keyword>
<dbReference type="GO" id="GO:0016209">
    <property type="term" value="F:antioxidant activity"/>
    <property type="evidence" value="ECO:0007669"/>
    <property type="project" value="InterPro"/>
</dbReference>
<dbReference type="STRING" id="512565.AMIS_54680"/>
<reference evidence="2 3" key="1">
    <citation type="submission" date="2012-02" db="EMBL/GenBank/DDBJ databases">
        <title>Complete genome sequence of Actinoplanes missouriensis 431 (= NBRC 102363).</title>
        <authorList>
            <person name="Ohnishi Y."/>
            <person name="Ishikawa J."/>
            <person name="Sekine M."/>
            <person name="Hosoyama A."/>
            <person name="Harada T."/>
            <person name="Narita H."/>
            <person name="Hata T."/>
            <person name="Konno Y."/>
            <person name="Tutikane K."/>
            <person name="Fujita N."/>
            <person name="Horinouchi S."/>
            <person name="Hayakawa M."/>
        </authorList>
    </citation>
    <scope>NUCLEOTIDE SEQUENCE [LARGE SCALE GENOMIC DNA]</scope>
    <source>
        <strain evidence="3">ATCC 14538 / DSM 43046 / CBS 188.64 / JCM 3121 / NBRC 102363 / NCIMB 12654 / NRRL B-3342 / UNCC 431</strain>
    </source>
</reference>
<dbReference type="InterPro" id="IPR050553">
    <property type="entry name" value="Thioredoxin_ResA/DsbE_sf"/>
</dbReference>
<dbReference type="Pfam" id="PF00578">
    <property type="entry name" value="AhpC-TSA"/>
    <property type="match status" value="1"/>
</dbReference>
<dbReference type="InterPro" id="IPR036249">
    <property type="entry name" value="Thioredoxin-like_sf"/>
</dbReference>
<dbReference type="eggNOG" id="COG0526">
    <property type="taxonomic scope" value="Bacteria"/>
</dbReference>
<dbReference type="KEGG" id="ams:AMIS_54680"/>
<dbReference type="GO" id="GO:0016491">
    <property type="term" value="F:oxidoreductase activity"/>
    <property type="evidence" value="ECO:0007669"/>
    <property type="project" value="InterPro"/>
</dbReference>
<dbReference type="PROSITE" id="PS51352">
    <property type="entry name" value="THIOREDOXIN_2"/>
    <property type="match status" value="1"/>
</dbReference>
<sequence>MIVALAAAAGCSTAKTALPKAGAPAPSAAASVPQALAFTGTTLGGVAFDAASLAGKPALLWFWAPWCATCASEAQSVADLHEEYGDRLGMLGIGGLGTTEAMQEFVDEMQVGAVTHLSDPAGKIWQRFGIAQQSWYVFVDPDGTIVHRGYLDDLQLTAKVREITGLPG</sequence>
<proteinExistence type="predicted"/>
<evidence type="ECO:0000313" key="2">
    <source>
        <dbReference type="EMBL" id="BAL90688.1"/>
    </source>
</evidence>
<name>I0HCF1_ACTM4</name>
<dbReference type="SUPFAM" id="SSF52833">
    <property type="entry name" value="Thioredoxin-like"/>
    <property type="match status" value="1"/>
</dbReference>
<protein>
    <recommendedName>
        <fullName evidence="1">Thioredoxin domain-containing protein</fullName>
    </recommendedName>
</protein>
<dbReference type="OrthoDB" id="9790194at2"/>
<dbReference type="Gene3D" id="3.40.30.10">
    <property type="entry name" value="Glutaredoxin"/>
    <property type="match status" value="1"/>
</dbReference>
<organism evidence="2 3">
    <name type="scientific">Actinoplanes missouriensis (strain ATCC 14538 / DSM 43046 / CBS 188.64 / JCM 3121 / NBRC 102363 / NCIMB 12654 / NRRL B-3342 / UNCC 431)</name>
    <dbReference type="NCBI Taxonomy" id="512565"/>
    <lineage>
        <taxon>Bacteria</taxon>
        <taxon>Bacillati</taxon>
        <taxon>Actinomycetota</taxon>
        <taxon>Actinomycetes</taxon>
        <taxon>Micromonosporales</taxon>
        <taxon>Micromonosporaceae</taxon>
        <taxon>Actinoplanes</taxon>
    </lineage>
</organism>
<dbReference type="HOGENOM" id="CLU_042529_13_0_11"/>
<dbReference type="PANTHER" id="PTHR42852:SF17">
    <property type="entry name" value="THIOREDOXIN-LIKE PROTEIN HI_1115"/>
    <property type="match status" value="1"/>
</dbReference>
<evidence type="ECO:0000259" key="1">
    <source>
        <dbReference type="PROSITE" id="PS51352"/>
    </source>
</evidence>